<dbReference type="Gene3D" id="1.20.140.10">
    <property type="entry name" value="Butyryl-CoA Dehydrogenase, subunit A, domain 3"/>
    <property type="match status" value="1"/>
</dbReference>
<evidence type="ECO:0000256" key="3">
    <source>
        <dbReference type="ARBA" id="ARBA00022630"/>
    </source>
</evidence>
<gene>
    <name evidence="8" type="ORF">GCM10007298_17100</name>
</gene>
<evidence type="ECO:0000259" key="7">
    <source>
        <dbReference type="Pfam" id="PF02771"/>
    </source>
</evidence>
<dbReference type="InterPro" id="IPR036250">
    <property type="entry name" value="AcylCo_DH-like_C"/>
</dbReference>
<dbReference type="PANTHER" id="PTHR43884">
    <property type="entry name" value="ACYL-COA DEHYDROGENASE"/>
    <property type="match status" value="1"/>
</dbReference>
<dbReference type="SUPFAM" id="SSF56645">
    <property type="entry name" value="Acyl-CoA dehydrogenase NM domain-like"/>
    <property type="match status" value="1"/>
</dbReference>
<evidence type="ECO:0000256" key="1">
    <source>
        <dbReference type="ARBA" id="ARBA00001974"/>
    </source>
</evidence>
<dbReference type="Pfam" id="PF00441">
    <property type="entry name" value="Acyl-CoA_dh_1"/>
    <property type="match status" value="1"/>
</dbReference>
<reference evidence="9" key="1">
    <citation type="journal article" date="2019" name="Int. J. Syst. Evol. Microbiol.">
        <title>The Global Catalogue of Microorganisms (GCM) 10K type strain sequencing project: providing services to taxonomists for standard genome sequencing and annotation.</title>
        <authorList>
            <consortium name="The Broad Institute Genomics Platform"/>
            <consortium name="The Broad Institute Genome Sequencing Center for Infectious Disease"/>
            <person name="Wu L."/>
            <person name="Ma J."/>
        </authorList>
    </citation>
    <scope>NUCLEOTIDE SEQUENCE [LARGE SCALE GENOMIC DNA]</scope>
    <source>
        <strain evidence="9">CCM 7855</strain>
    </source>
</reference>
<dbReference type="RefSeq" id="WP_188488721.1">
    <property type="nucleotide sequence ID" value="NZ_BMCS01000001.1"/>
</dbReference>
<proteinExistence type="inferred from homology"/>
<dbReference type="InterPro" id="IPR009100">
    <property type="entry name" value="AcylCoA_DH/oxidase_NM_dom_sf"/>
</dbReference>
<dbReference type="Pfam" id="PF02771">
    <property type="entry name" value="Acyl-CoA_dh_N"/>
    <property type="match status" value="1"/>
</dbReference>
<keyword evidence="9" id="KW-1185">Reference proteome</keyword>
<dbReference type="Proteomes" id="UP000632454">
    <property type="component" value="Unassembled WGS sequence"/>
</dbReference>
<dbReference type="EMBL" id="BMCS01000001">
    <property type="protein sequence ID" value="GGF21733.1"/>
    <property type="molecule type" value="Genomic_DNA"/>
</dbReference>
<evidence type="ECO:0000313" key="8">
    <source>
        <dbReference type="EMBL" id="GGF21733.1"/>
    </source>
</evidence>
<protein>
    <submittedName>
        <fullName evidence="8">Acyl-CoA dehydrogenase</fullName>
    </submittedName>
</protein>
<name>A0ABQ1UP61_9NOCA</name>
<evidence type="ECO:0000256" key="5">
    <source>
        <dbReference type="ARBA" id="ARBA00023002"/>
    </source>
</evidence>
<evidence type="ECO:0000259" key="6">
    <source>
        <dbReference type="Pfam" id="PF00441"/>
    </source>
</evidence>
<dbReference type="Gene3D" id="2.40.110.10">
    <property type="entry name" value="Butyryl-CoA Dehydrogenase, subunit A, domain 2"/>
    <property type="match status" value="1"/>
</dbReference>
<comment type="similarity">
    <text evidence="2">Belongs to the acyl-CoA dehydrogenase family.</text>
</comment>
<feature type="domain" description="Acyl-CoA dehydrogenase/oxidase C-terminal" evidence="6">
    <location>
        <begin position="232"/>
        <end position="364"/>
    </location>
</feature>
<evidence type="ECO:0000313" key="9">
    <source>
        <dbReference type="Proteomes" id="UP000632454"/>
    </source>
</evidence>
<comment type="caution">
    <text evidence="8">The sequence shown here is derived from an EMBL/GenBank/DDBJ whole genome shotgun (WGS) entry which is preliminary data.</text>
</comment>
<keyword evidence="5" id="KW-0560">Oxidoreductase</keyword>
<organism evidence="8 9">
    <name type="scientific">Williamsia phyllosphaerae</name>
    <dbReference type="NCBI Taxonomy" id="885042"/>
    <lineage>
        <taxon>Bacteria</taxon>
        <taxon>Bacillati</taxon>
        <taxon>Actinomycetota</taxon>
        <taxon>Actinomycetes</taxon>
        <taxon>Mycobacteriales</taxon>
        <taxon>Nocardiaceae</taxon>
        <taxon>Williamsia</taxon>
    </lineage>
</organism>
<keyword evidence="4" id="KW-0274">FAD</keyword>
<feature type="domain" description="Acyl-CoA dehydrogenase/oxidase N-terminal" evidence="7">
    <location>
        <begin position="6"/>
        <end position="117"/>
    </location>
</feature>
<dbReference type="InterPro" id="IPR013786">
    <property type="entry name" value="AcylCoA_DH/ox_N"/>
</dbReference>
<dbReference type="InterPro" id="IPR046373">
    <property type="entry name" value="Acyl-CoA_Oxase/DH_mid-dom_sf"/>
</dbReference>
<dbReference type="InterPro" id="IPR009075">
    <property type="entry name" value="AcylCo_DH/oxidase_C"/>
</dbReference>
<accession>A0ABQ1UP61</accession>
<keyword evidence="3" id="KW-0285">Flavoprotein</keyword>
<dbReference type="SUPFAM" id="SSF47203">
    <property type="entry name" value="Acyl-CoA dehydrogenase C-terminal domain-like"/>
    <property type="match status" value="1"/>
</dbReference>
<sequence length="369" mass="38208">MDFRSTEETTDVAGLARDIVGKVSDHEKLAALETDGAPIDTDLWRALADAGLLGLEADDASGGAGLGVVENVAVAEQLGRELALVPFGPHSIAALPTIARFGSAASRERRLPDLVSGATIVSVAVDEELADDPCAPTTRARADGDGWVLDGSKVAAPFAHAAHALIVNAATDDGVIAVVIATDAPGVTITPTRTTGLVPTAQVDLAGVTVSADDVLGGREAVAFVADRMVLAQCAEQAGLVAQALDLTADYGREREQFGRPIGSFQAVAQRLADGYIDVRAAKLTLLQAAYLMGEGLPADTELATAKFWAADAGHRVAHTAVHVHGGVGIDTSHRLHRYFLRAKQNEFALGTATTHLRRIGTALAAEPA</sequence>
<evidence type="ECO:0000256" key="4">
    <source>
        <dbReference type="ARBA" id="ARBA00022827"/>
    </source>
</evidence>
<comment type="cofactor">
    <cofactor evidence="1">
        <name>FAD</name>
        <dbReference type="ChEBI" id="CHEBI:57692"/>
    </cofactor>
</comment>
<dbReference type="PANTHER" id="PTHR43884:SF20">
    <property type="entry name" value="ACYL-COA DEHYDROGENASE FADE28"/>
    <property type="match status" value="1"/>
</dbReference>
<dbReference type="InterPro" id="IPR037069">
    <property type="entry name" value="AcylCoA_DH/ox_N_sf"/>
</dbReference>
<dbReference type="Gene3D" id="1.10.540.10">
    <property type="entry name" value="Acyl-CoA dehydrogenase/oxidase, N-terminal domain"/>
    <property type="match status" value="1"/>
</dbReference>
<evidence type="ECO:0000256" key="2">
    <source>
        <dbReference type="ARBA" id="ARBA00009347"/>
    </source>
</evidence>
<dbReference type="CDD" id="cd00567">
    <property type="entry name" value="ACAD"/>
    <property type="match status" value="1"/>
</dbReference>